<organism evidence="2 3">
    <name type="scientific">Macrosiphum euphorbiae</name>
    <name type="common">potato aphid</name>
    <dbReference type="NCBI Taxonomy" id="13131"/>
    <lineage>
        <taxon>Eukaryota</taxon>
        <taxon>Metazoa</taxon>
        <taxon>Ecdysozoa</taxon>
        <taxon>Arthropoda</taxon>
        <taxon>Hexapoda</taxon>
        <taxon>Insecta</taxon>
        <taxon>Pterygota</taxon>
        <taxon>Neoptera</taxon>
        <taxon>Paraneoptera</taxon>
        <taxon>Hemiptera</taxon>
        <taxon>Sternorrhyncha</taxon>
        <taxon>Aphidomorpha</taxon>
        <taxon>Aphidoidea</taxon>
        <taxon>Aphididae</taxon>
        <taxon>Macrosiphini</taxon>
        <taxon>Macrosiphum</taxon>
    </lineage>
</organism>
<dbReference type="Proteomes" id="UP001160148">
    <property type="component" value="Unassembled WGS sequence"/>
</dbReference>
<gene>
    <name evidence="2" type="ORF">MEUPH1_LOCUS25853</name>
</gene>
<evidence type="ECO:0000313" key="3">
    <source>
        <dbReference type="Proteomes" id="UP001160148"/>
    </source>
</evidence>
<dbReference type="EMBL" id="CARXXK010001016">
    <property type="protein sequence ID" value="CAI6371909.1"/>
    <property type="molecule type" value="Genomic_DNA"/>
</dbReference>
<dbReference type="PANTHER" id="PTHR47018:SF4">
    <property type="match status" value="1"/>
</dbReference>
<comment type="caution">
    <text evidence="2">The sequence shown here is derived from an EMBL/GenBank/DDBJ whole genome shotgun (WGS) entry which is preliminary data.</text>
</comment>
<accession>A0AAV0XTL6</accession>
<feature type="region of interest" description="Disordered" evidence="1">
    <location>
        <begin position="97"/>
        <end position="121"/>
    </location>
</feature>
<sequence>MIKKRKHELVDATTDPVVAPFVWDLCLLCQKHSKERLIIPKYEGYLTMAKNLGIFAEHGQLPSGIRHLKQLDDGNGVLQTLVAHAAKYHKSCKNKYDSQKAERISSEKKQKGRPLYSDQTKSTSKLTRSSLFCSDLKNVCLFCDEGGKDNLVIASTLGIGPTIHSHAVKLQDEKLLKKLTSTDLVALEAKYHKLCYTRFLTRARAAERSQREDYHNPEEVVYGTVITELVQYMQDLYSFSSISPVFKLSSITKLVSERMTNLGIQTEEKNINRTRLKEQLLAFTPGLRADKSGREIILSFEGDVGDAIRDACAFNDFSDGMCLGRAVRILRRQLFEDFPKFEGSFNKSFTPSASVPAVLIHFVRMLLEGPNIESVGSSEKPAGNNAELSISQLIRYNSIKHKRKENVQSIRHSLERETPLPLYVGLMIHAVTKKKKIIDKLYRLGLSVSYNRVQEISATVTNELCKKYKEDGVHPPKLCPNVFVTSAIDNIDHNQSSSTAVTSFHGSSATIIQHPRSEAVTEIYDDSIRIQLWNKQIINDLPEYYTTLPATGKVRSDPPLTTVNPQYIDHELAFNPRKVLNPWLNSVLERLYIDDTQRIDYVPKVSFAAFHAQNEPGVRKTRCNAPLLPLLNDEIATPAMVRHMMDIIVIATAKLNGNQAPVITCDQPVYAIGKQLQWKFPDKYGEDRIIFMMGGLHIEMMVINLLGKWLIGSGWTELVTTAGIASSGVAESCLTSSHVKRSRYAHEVTLTALHCLQVQAFNKECEKNVNTSGEGIEVWILSKTSECPQFQYWDTVIKLESLLVQLILSIRTSNFKMYVDTLAQLCPWTFALDAVHYSRWLPVFVRTLQDLPEKHPDIHAEFLRGNFTSTKTAKPFSAISDDQLHEHNNKFIKGEGGAIGILDNENALLKWMVSGPRISSLIEEFEKKSFLKDEKDVGAKHHEDNNAFEKRFLTHVKEMINVFTENGNPFEETDLVSIGSSKVIASVEAVKCVTEAFTLGLQQYNEFVVSRLNLVQNSIHEIIPRTNIKIFKTIKKKTDKAKSKIANLRKDSNLFCRLYVASEARDANIDDFFSHENQMYPPSISEDGKLRKPTNKSDIIDCIQTKCDISFNDSQPIVTAKMFDGAAVIHMLKFYILFER</sequence>
<evidence type="ECO:0000256" key="1">
    <source>
        <dbReference type="SAM" id="MobiDB-lite"/>
    </source>
</evidence>
<evidence type="ECO:0000313" key="2">
    <source>
        <dbReference type="EMBL" id="CAI6371909.1"/>
    </source>
</evidence>
<proteinExistence type="predicted"/>
<protein>
    <submittedName>
        <fullName evidence="2">Uncharacterized protein</fullName>
    </submittedName>
</protein>
<feature type="compositionally biased region" description="Basic and acidic residues" evidence="1">
    <location>
        <begin position="97"/>
        <end position="109"/>
    </location>
</feature>
<keyword evidence="3" id="KW-1185">Reference proteome</keyword>
<dbReference type="PANTHER" id="PTHR47018">
    <property type="entry name" value="CXC DOMAIN-CONTAINING PROTEIN-RELATED"/>
    <property type="match status" value="1"/>
</dbReference>
<name>A0AAV0XTL6_9HEMI</name>
<reference evidence="2 3" key="1">
    <citation type="submission" date="2023-01" db="EMBL/GenBank/DDBJ databases">
        <authorList>
            <person name="Whitehead M."/>
        </authorList>
    </citation>
    <scope>NUCLEOTIDE SEQUENCE [LARGE SCALE GENOMIC DNA]</scope>
</reference>
<dbReference type="AlphaFoldDB" id="A0AAV0XTL6"/>